<dbReference type="EMBL" id="FPBH01000004">
    <property type="protein sequence ID" value="SFT84491.1"/>
    <property type="molecule type" value="Genomic_DNA"/>
</dbReference>
<dbReference type="AlphaFoldDB" id="A0A1I7BBH8"/>
<dbReference type="PROSITE" id="PS51257">
    <property type="entry name" value="PROKAR_LIPOPROTEIN"/>
    <property type="match status" value="1"/>
</dbReference>
<proteinExistence type="predicted"/>
<accession>A0A1I7BBH8</accession>
<gene>
    <name evidence="1" type="ORF">SAMN05192563_1004336</name>
</gene>
<dbReference type="Proteomes" id="UP000198844">
    <property type="component" value="Unassembled WGS sequence"/>
</dbReference>
<evidence type="ECO:0000313" key="2">
    <source>
        <dbReference type="Proteomes" id="UP000198844"/>
    </source>
</evidence>
<sequence length="87" mass="9598">MERDYGYEGYNIHVAVQACASMKPRKFQMPDFGFTAVVTITRSGKHIPVLPEIYVSGRDGRFFASVADTLFAAGTAGQRAIDDLLRP</sequence>
<name>A0A1I7BBH8_9BURK</name>
<reference evidence="1 2" key="1">
    <citation type="submission" date="2016-10" db="EMBL/GenBank/DDBJ databases">
        <authorList>
            <person name="de Groot N.N."/>
        </authorList>
    </citation>
    <scope>NUCLEOTIDE SEQUENCE [LARGE SCALE GENOMIC DNA]</scope>
    <source>
        <strain evidence="1 2">LMG 27731</strain>
    </source>
</reference>
<evidence type="ECO:0000313" key="1">
    <source>
        <dbReference type="EMBL" id="SFT84491.1"/>
    </source>
</evidence>
<protein>
    <submittedName>
        <fullName evidence="1">Uncharacterized protein</fullName>
    </submittedName>
</protein>
<organism evidence="1 2">
    <name type="scientific">Paraburkholderia aspalathi</name>
    <dbReference type="NCBI Taxonomy" id="1324617"/>
    <lineage>
        <taxon>Bacteria</taxon>
        <taxon>Pseudomonadati</taxon>
        <taxon>Pseudomonadota</taxon>
        <taxon>Betaproteobacteria</taxon>
        <taxon>Burkholderiales</taxon>
        <taxon>Burkholderiaceae</taxon>
        <taxon>Paraburkholderia</taxon>
    </lineage>
</organism>